<evidence type="ECO:0000256" key="7">
    <source>
        <dbReference type="ARBA" id="ARBA00023136"/>
    </source>
</evidence>
<evidence type="ECO:0000313" key="11">
    <source>
        <dbReference type="EMBL" id="QNL43812.1"/>
    </source>
</evidence>
<dbReference type="Pfam" id="PF03553">
    <property type="entry name" value="Na_H_antiporter"/>
    <property type="match status" value="1"/>
</dbReference>
<sequence length="484" mass="51601">MVNKRGAKRPEREGSFVSSLVVFLLCVTVILFGVMVLKLDAHIPLVAAIAVSSLYGVFVLRIPYSELEQAMLRSLHDALGAILLLMTIGPLIAAWISCGTVPYIIYLGLGLIAPSWFLVFVALMCAILSAVTGSSWTTVGTIGVAFIGISIGMGISLPLTAGAILCGAYFGDKVSPISDVVVFNSGIAKVPIFHHVKYVLYTTVPAFALSLILFFFLGLQYGGKSLDVSAISAIRNGLAETFHFGPVLWLPMLAVAAGIFLKVPAVPSLWLGTVTGGLISVLLQGAAVRQFLGYLFSGFSIQTGSDSLDTILNRGGMTSMMYIIALVICSMSMAGVFDRTKMLLKVAERLTRITHTRVGLIVTTLVTGIITSFVASDPYIAALIPVKAYEKEYERQGLDRCVLSRTVSDGGICFAPLVPWGSNGVFCSTTLGIAVGAYLPFYLMAFLTPVFSILTAVTGIGIRYVTEAAPKEQEHGPADSVQRQ</sequence>
<evidence type="ECO:0000256" key="8">
    <source>
        <dbReference type="ARBA" id="ARBA00038435"/>
    </source>
</evidence>
<keyword evidence="4" id="KW-1003">Cell membrane</keyword>
<evidence type="ECO:0000256" key="6">
    <source>
        <dbReference type="ARBA" id="ARBA00022989"/>
    </source>
</evidence>
<dbReference type="PANTHER" id="PTHR33451:SF3">
    <property type="entry name" value="MALATE-2H(+)_NA(+)-LACTATE ANTIPORTER"/>
    <property type="match status" value="1"/>
</dbReference>
<dbReference type="GO" id="GO:0005886">
    <property type="term" value="C:plasma membrane"/>
    <property type="evidence" value="ECO:0007669"/>
    <property type="project" value="UniProtKB-SubCell"/>
</dbReference>
<proteinExistence type="inferred from homology"/>
<keyword evidence="3" id="KW-0050">Antiport</keyword>
<gene>
    <name evidence="11" type="primary">nhaC</name>
    <name evidence="11" type="ORF">H8790_10090</name>
</gene>
<feature type="transmembrane region" description="Helical" evidence="9">
    <location>
        <begin position="319"/>
        <end position="337"/>
    </location>
</feature>
<evidence type="ECO:0000256" key="4">
    <source>
        <dbReference type="ARBA" id="ARBA00022475"/>
    </source>
</evidence>
<keyword evidence="12" id="KW-1185">Reference proteome</keyword>
<evidence type="ECO:0000256" key="2">
    <source>
        <dbReference type="ARBA" id="ARBA00022448"/>
    </source>
</evidence>
<dbReference type="NCBIfam" id="TIGR00931">
    <property type="entry name" value="antiport_nhaC"/>
    <property type="match status" value="1"/>
</dbReference>
<dbReference type="GO" id="GO:0015297">
    <property type="term" value="F:antiporter activity"/>
    <property type="evidence" value="ECO:0007669"/>
    <property type="project" value="UniProtKB-KW"/>
</dbReference>
<protein>
    <submittedName>
        <fullName evidence="11">Na+/H+ antiporter NhaC</fullName>
    </submittedName>
</protein>
<reference evidence="11 12" key="1">
    <citation type="submission" date="2020-08" db="EMBL/GenBank/DDBJ databases">
        <authorList>
            <person name="Liu C."/>
            <person name="Sun Q."/>
        </authorList>
    </citation>
    <scope>NUCLEOTIDE SEQUENCE [LARGE SCALE GENOMIC DNA]</scope>
    <source>
        <strain evidence="11 12">NSJ-62</strain>
    </source>
</reference>
<evidence type="ECO:0000256" key="1">
    <source>
        <dbReference type="ARBA" id="ARBA00004651"/>
    </source>
</evidence>
<name>A0A7G9B2N1_9FIRM</name>
<feature type="transmembrane region" description="Helical" evidence="9">
    <location>
        <begin position="43"/>
        <end position="63"/>
    </location>
</feature>
<comment type="similarity">
    <text evidence="8">Belongs to the NhaC Na(+)/H(+) (TC 2.A.35) antiporter family.</text>
</comment>
<evidence type="ECO:0000256" key="5">
    <source>
        <dbReference type="ARBA" id="ARBA00022692"/>
    </source>
</evidence>
<dbReference type="KEGG" id="ohi:H8790_10090"/>
<dbReference type="RefSeq" id="WP_187332403.1">
    <property type="nucleotide sequence ID" value="NZ_CP060490.1"/>
</dbReference>
<dbReference type="AlphaFoldDB" id="A0A7G9B2N1"/>
<keyword evidence="6 9" id="KW-1133">Transmembrane helix</keyword>
<accession>A0A7G9B2N1</accession>
<keyword evidence="7 9" id="KW-0472">Membrane</keyword>
<keyword evidence="5 9" id="KW-0812">Transmembrane</keyword>
<feature type="domain" description="Na+/H+ antiporter NhaC-like C-terminal" evidence="10">
    <location>
        <begin position="167"/>
        <end position="460"/>
    </location>
</feature>
<feature type="transmembrane region" description="Helical" evidence="9">
    <location>
        <begin position="358"/>
        <end position="375"/>
    </location>
</feature>
<evidence type="ECO:0000259" key="10">
    <source>
        <dbReference type="Pfam" id="PF03553"/>
    </source>
</evidence>
<feature type="transmembrane region" description="Helical" evidence="9">
    <location>
        <begin position="75"/>
        <end position="97"/>
    </location>
</feature>
<dbReference type="InterPro" id="IPR018461">
    <property type="entry name" value="Na/H_Antiport_NhaC-like_C"/>
</dbReference>
<comment type="subcellular location">
    <subcellularLocation>
        <location evidence="1">Cell membrane</location>
        <topology evidence="1">Multi-pass membrane protein</topology>
    </subcellularLocation>
</comment>
<feature type="transmembrane region" description="Helical" evidence="9">
    <location>
        <begin position="441"/>
        <end position="465"/>
    </location>
</feature>
<organism evidence="11 12">
    <name type="scientific">Oscillibacter hominis</name>
    <dbReference type="NCBI Taxonomy" id="2763056"/>
    <lineage>
        <taxon>Bacteria</taxon>
        <taxon>Bacillati</taxon>
        <taxon>Bacillota</taxon>
        <taxon>Clostridia</taxon>
        <taxon>Eubacteriales</taxon>
        <taxon>Oscillospiraceae</taxon>
        <taxon>Oscillibacter</taxon>
    </lineage>
</organism>
<feature type="transmembrane region" description="Helical" evidence="9">
    <location>
        <begin position="143"/>
        <end position="170"/>
    </location>
</feature>
<evidence type="ECO:0000256" key="9">
    <source>
        <dbReference type="SAM" id="Phobius"/>
    </source>
</evidence>
<feature type="transmembrane region" description="Helical" evidence="9">
    <location>
        <begin position="103"/>
        <end position="131"/>
    </location>
</feature>
<feature type="transmembrane region" description="Helical" evidence="9">
    <location>
        <begin position="198"/>
        <end position="221"/>
    </location>
</feature>
<dbReference type="EMBL" id="CP060490">
    <property type="protein sequence ID" value="QNL43812.1"/>
    <property type="molecule type" value="Genomic_DNA"/>
</dbReference>
<dbReference type="InterPro" id="IPR004770">
    <property type="entry name" value="Na/H_antiport_NhaC"/>
</dbReference>
<dbReference type="InterPro" id="IPR052180">
    <property type="entry name" value="NhaC_Na-H+_Antiporter"/>
</dbReference>
<evidence type="ECO:0000256" key="3">
    <source>
        <dbReference type="ARBA" id="ARBA00022449"/>
    </source>
</evidence>
<keyword evidence="2" id="KW-0813">Transport</keyword>
<dbReference type="Proteomes" id="UP000515960">
    <property type="component" value="Chromosome"/>
</dbReference>
<feature type="transmembrane region" description="Helical" evidence="9">
    <location>
        <begin position="16"/>
        <end position="37"/>
    </location>
</feature>
<evidence type="ECO:0000313" key="12">
    <source>
        <dbReference type="Proteomes" id="UP000515960"/>
    </source>
</evidence>
<dbReference type="PANTHER" id="PTHR33451">
    <property type="entry name" value="MALATE-2H(+)/NA(+)-LACTATE ANTIPORTER"/>
    <property type="match status" value="1"/>
</dbReference>
<feature type="transmembrane region" description="Helical" evidence="9">
    <location>
        <begin position="242"/>
        <end position="261"/>
    </location>
</feature>